<feature type="domain" description="DUF7513" evidence="1">
    <location>
        <begin position="1"/>
        <end position="81"/>
    </location>
</feature>
<dbReference type="AlphaFoldDB" id="M0LSZ2"/>
<dbReference type="Pfam" id="PF24353">
    <property type="entry name" value="DUF7513"/>
    <property type="match status" value="1"/>
</dbReference>
<dbReference type="InterPro" id="IPR055935">
    <property type="entry name" value="DUF7513"/>
</dbReference>
<dbReference type="eggNOG" id="arCOG06213">
    <property type="taxonomic scope" value="Archaea"/>
</dbReference>
<organism evidence="2 3">
    <name type="scientific">Halobiforma nitratireducens JCM 10879</name>
    <dbReference type="NCBI Taxonomy" id="1227454"/>
    <lineage>
        <taxon>Archaea</taxon>
        <taxon>Methanobacteriati</taxon>
        <taxon>Methanobacteriota</taxon>
        <taxon>Stenosarchaea group</taxon>
        <taxon>Halobacteria</taxon>
        <taxon>Halobacteriales</taxon>
        <taxon>Natrialbaceae</taxon>
        <taxon>Halobiforma</taxon>
    </lineage>
</organism>
<dbReference type="RefSeq" id="WP_006673222.1">
    <property type="nucleotide sequence ID" value="NZ_AOMA01000114.1"/>
</dbReference>
<gene>
    <name evidence="2" type="ORF">C446_11587</name>
</gene>
<sequence length="91" mass="9905">MSMLSSYFKGWQFRSTTPSLEPGSEVNVFLSEYETDGVGVANIGDTKLRVDGVKPAHVEKRIRVAVTSFDETESVGHGEFRGVVGESSYTG</sequence>
<evidence type="ECO:0000313" key="2">
    <source>
        <dbReference type="EMBL" id="EMA36682.1"/>
    </source>
</evidence>
<reference evidence="2 3" key="1">
    <citation type="journal article" date="2014" name="PLoS Genet.">
        <title>Phylogenetically driven sequencing of extremely halophilic archaea reveals strategies for static and dynamic osmo-response.</title>
        <authorList>
            <person name="Becker E.A."/>
            <person name="Seitzer P.M."/>
            <person name="Tritt A."/>
            <person name="Larsen D."/>
            <person name="Krusor M."/>
            <person name="Yao A.I."/>
            <person name="Wu D."/>
            <person name="Madern D."/>
            <person name="Eisen J.A."/>
            <person name="Darling A.E."/>
            <person name="Facciotti M.T."/>
        </authorList>
    </citation>
    <scope>NUCLEOTIDE SEQUENCE [LARGE SCALE GENOMIC DNA]</scope>
    <source>
        <strain evidence="2 3">JCM 10879</strain>
    </source>
</reference>
<protein>
    <recommendedName>
        <fullName evidence="1">DUF7513 domain-containing protein</fullName>
    </recommendedName>
</protein>
<name>M0LSZ2_9EURY</name>
<accession>M0LSZ2</accession>
<evidence type="ECO:0000259" key="1">
    <source>
        <dbReference type="Pfam" id="PF24353"/>
    </source>
</evidence>
<dbReference type="EMBL" id="AOMA01000114">
    <property type="protein sequence ID" value="EMA36682.1"/>
    <property type="molecule type" value="Genomic_DNA"/>
</dbReference>
<dbReference type="Proteomes" id="UP000011607">
    <property type="component" value="Unassembled WGS sequence"/>
</dbReference>
<dbReference type="OrthoDB" id="198699at2157"/>
<keyword evidence="3" id="KW-1185">Reference proteome</keyword>
<comment type="caution">
    <text evidence="2">The sequence shown here is derived from an EMBL/GenBank/DDBJ whole genome shotgun (WGS) entry which is preliminary data.</text>
</comment>
<proteinExistence type="predicted"/>
<evidence type="ECO:0000313" key="3">
    <source>
        <dbReference type="Proteomes" id="UP000011607"/>
    </source>
</evidence>